<dbReference type="Gene3D" id="1.10.357.140">
    <property type="entry name" value="UbiA prenyltransferase"/>
    <property type="match status" value="1"/>
</dbReference>
<proteinExistence type="predicted"/>
<feature type="transmembrane region" description="Helical" evidence="9">
    <location>
        <begin position="217"/>
        <end position="235"/>
    </location>
</feature>
<gene>
    <name evidence="10" type="ORF">E4634_12210</name>
</gene>
<evidence type="ECO:0000256" key="5">
    <source>
        <dbReference type="ARBA" id="ARBA00022679"/>
    </source>
</evidence>
<evidence type="ECO:0000313" key="10">
    <source>
        <dbReference type="EMBL" id="TGD73040.1"/>
    </source>
</evidence>
<reference evidence="10 11" key="1">
    <citation type="submission" date="2019-04" db="EMBL/GenBank/DDBJ databases">
        <title>Taxonomy of novel Haliea sp. from mangrove soil of West Coast of India.</title>
        <authorList>
            <person name="Verma A."/>
            <person name="Kumar P."/>
            <person name="Krishnamurthi S."/>
        </authorList>
    </citation>
    <scope>NUCLEOTIDE SEQUENCE [LARGE SCALE GENOMIC DNA]</scope>
    <source>
        <strain evidence="10 11">SAOS-164</strain>
    </source>
</reference>
<dbReference type="PANTHER" id="PTHR13929:SF0">
    <property type="entry name" value="UBIA PRENYLTRANSFERASE DOMAIN-CONTAINING PROTEIN 1"/>
    <property type="match status" value="1"/>
</dbReference>
<protein>
    <submittedName>
        <fullName evidence="10">Prenyltransferase</fullName>
    </submittedName>
</protein>
<dbReference type="GO" id="GO:0042371">
    <property type="term" value="P:vitamin K biosynthetic process"/>
    <property type="evidence" value="ECO:0007669"/>
    <property type="project" value="TreeGrafter"/>
</dbReference>
<dbReference type="InterPro" id="IPR000537">
    <property type="entry name" value="UbiA_prenyltransferase"/>
</dbReference>
<comment type="subcellular location">
    <subcellularLocation>
        <location evidence="1">Membrane</location>
        <topology evidence="1">Multi-pass membrane protein</topology>
    </subcellularLocation>
</comment>
<keyword evidence="3" id="KW-0474">Menaquinone biosynthesis</keyword>
<dbReference type="GO" id="GO:0004659">
    <property type="term" value="F:prenyltransferase activity"/>
    <property type="evidence" value="ECO:0007669"/>
    <property type="project" value="InterPro"/>
</dbReference>
<dbReference type="CDD" id="cd13962">
    <property type="entry name" value="PT_UbiA_UBIAD1"/>
    <property type="match status" value="1"/>
</dbReference>
<evidence type="ECO:0000313" key="11">
    <source>
        <dbReference type="Proteomes" id="UP000298050"/>
    </source>
</evidence>
<keyword evidence="8 9" id="KW-0472">Membrane</keyword>
<evidence type="ECO:0000256" key="1">
    <source>
        <dbReference type="ARBA" id="ARBA00004141"/>
    </source>
</evidence>
<dbReference type="InterPro" id="IPR026046">
    <property type="entry name" value="UBIAD1"/>
</dbReference>
<evidence type="ECO:0000256" key="3">
    <source>
        <dbReference type="ARBA" id="ARBA00022428"/>
    </source>
</evidence>
<feature type="transmembrane region" description="Helical" evidence="9">
    <location>
        <begin position="287"/>
        <end position="307"/>
    </location>
</feature>
<dbReference type="OrthoDB" id="3344514at2"/>
<dbReference type="EMBL" id="SRLE01000008">
    <property type="protein sequence ID" value="TGD73040.1"/>
    <property type="molecule type" value="Genomic_DNA"/>
</dbReference>
<accession>A0A4Z0M0M8</accession>
<evidence type="ECO:0000256" key="2">
    <source>
        <dbReference type="ARBA" id="ARBA00004863"/>
    </source>
</evidence>
<sequence length="344" mass="36809">MHRRARASSRDCWCSSPESRKLLRVPQSTSQPGDTALVITAAFREGLWRLADPKISITSAASMAIGAAWAASDGYFSWFWVLLLGVAMFCMEVAKNAWGDVIDYDSGTDLAVAPEDRTPFSGGKRVMVDQLLSRGQTWAIAFAFGGAGLALGAVIVFWREPAVFWPGVIALVLGWSYHGPPLKLAYRGLGELDVVLIYGPGIALCTFLMLAGSVDTGVIRAALPLGLAIAAFLWVNEFPDYLADRGADKRNLVARLGRVRASRVLPLIYLAAFATLAAQLGNGLLPTASALGFIAALPAAGACFWCWREPESFHRQRPVQPLALLTFVLLSAGTTAGILLGRGA</sequence>
<dbReference type="Proteomes" id="UP000298050">
    <property type="component" value="Unassembled WGS sequence"/>
</dbReference>
<evidence type="ECO:0000256" key="4">
    <source>
        <dbReference type="ARBA" id="ARBA00022475"/>
    </source>
</evidence>
<organism evidence="10 11">
    <name type="scientific">Mangrovimicrobium sediminis</name>
    <dbReference type="NCBI Taxonomy" id="2562682"/>
    <lineage>
        <taxon>Bacteria</taxon>
        <taxon>Pseudomonadati</taxon>
        <taxon>Pseudomonadota</taxon>
        <taxon>Gammaproteobacteria</taxon>
        <taxon>Cellvibrionales</taxon>
        <taxon>Halieaceae</taxon>
        <taxon>Mangrovimicrobium</taxon>
    </lineage>
</organism>
<dbReference type="UniPathway" id="UPA00079"/>
<feature type="transmembrane region" description="Helical" evidence="9">
    <location>
        <begin position="319"/>
        <end position="340"/>
    </location>
</feature>
<keyword evidence="7 9" id="KW-1133">Transmembrane helix</keyword>
<dbReference type="PIRSF" id="PIRSF005355">
    <property type="entry name" value="UBIAD1"/>
    <property type="match status" value="1"/>
</dbReference>
<evidence type="ECO:0000256" key="8">
    <source>
        <dbReference type="ARBA" id="ARBA00023136"/>
    </source>
</evidence>
<feature type="transmembrane region" description="Helical" evidence="9">
    <location>
        <begin position="264"/>
        <end position="281"/>
    </location>
</feature>
<keyword evidence="4" id="KW-1003">Cell membrane</keyword>
<keyword evidence="11" id="KW-1185">Reference proteome</keyword>
<feature type="transmembrane region" description="Helical" evidence="9">
    <location>
        <begin position="192"/>
        <end position="211"/>
    </location>
</feature>
<dbReference type="Pfam" id="PF01040">
    <property type="entry name" value="UbiA"/>
    <property type="match status" value="1"/>
</dbReference>
<keyword evidence="6 9" id="KW-0812">Transmembrane</keyword>
<comment type="caution">
    <text evidence="10">The sequence shown here is derived from an EMBL/GenBank/DDBJ whole genome shotgun (WGS) entry which is preliminary data.</text>
</comment>
<dbReference type="GO" id="GO:0016020">
    <property type="term" value="C:membrane"/>
    <property type="evidence" value="ECO:0007669"/>
    <property type="project" value="UniProtKB-SubCell"/>
</dbReference>
<feature type="transmembrane region" description="Helical" evidence="9">
    <location>
        <begin position="163"/>
        <end position="180"/>
    </location>
</feature>
<dbReference type="InterPro" id="IPR044878">
    <property type="entry name" value="UbiA_sf"/>
</dbReference>
<evidence type="ECO:0000256" key="9">
    <source>
        <dbReference type="SAM" id="Phobius"/>
    </source>
</evidence>
<feature type="transmembrane region" description="Helical" evidence="9">
    <location>
        <begin position="137"/>
        <end position="157"/>
    </location>
</feature>
<dbReference type="GO" id="GO:0009234">
    <property type="term" value="P:menaquinone biosynthetic process"/>
    <property type="evidence" value="ECO:0007669"/>
    <property type="project" value="UniProtKB-UniPathway"/>
</dbReference>
<keyword evidence="5 10" id="KW-0808">Transferase</keyword>
<comment type="pathway">
    <text evidence="2">Quinol/quinone metabolism; menaquinone biosynthesis.</text>
</comment>
<dbReference type="PANTHER" id="PTHR13929">
    <property type="entry name" value="1,4-DIHYDROXY-2-NAPHTHOATE OCTAPRENYLTRANSFERASE"/>
    <property type="match status" value="1"/>
</dbReference>
<evidence type="ECO:0000256" key="7">
    <source>
        <dbReference type="ARBA" id="ARBA00022989"/>
    </source>
</evidence>
<evidence type="ECO:0000256" key="6">
    <source>
        <dbReference type="ARBA" id="ARBA00022692"/>
    </source>
</evidence>
<dbReference type="AlphaFoldDB" id="A0A4Z0M0M8"/>
<name>A0A4Z0M0M8_9GAMM</name>